<dbReference type="FunFam" id="2.40.50.100:FF:000020">
    <property type="entry name" value="50S ribosomal protein L27"/>
    <property type="match status" value="1"/>
</dbReference>
<evidence type="ECO:0000313" key="8">
    <source>
        <dbReference type="Proteomes" id="UP000228711"/>
    </source>
</evidence>
<reference evidence="8" key="1">
    <citation type="submission" date="2017-09" db="EMBL/GenBank/DDBJ databases">
        <title>Depth-based differentiation of microbial function through sediment-hosted aquifers and enrichment of novel symbionts in the deep terrestrial subsurface.</title>
        <authorList>
            <person name="Probst A.J."/>
            <person name="Ladd B."/>
            <person name="Jarett J.K."/>
            <person name="Geller-Mcgrath D.E."/>
            <person name="Sieber C.M.K."/>
            <person name="Emerson J.B."/>
            <person name="Anantharaman K."/>
            <person name="Thomas B.C."/>
            <person name="Malmstrom R."/>
            <person name="Stieglmeier M."/>
            <person name="Klingl A."/>
            <person name="Woyke T."/>
            <person name="Ryan C.M."/>
            <person name="Banfield J.F."/>
        </authorList>
    </citation>
    <scope>NUCLEOTIDE SEQUENCE [LARGE SCALE GENOMIC DNA]</scope>
</reference>
<dbReference type="HAMAP" id="MF_00539">
    <property type="entry name" value="Ribosomal_bL27"/>
    <property type="match status" value="1"/>
</dbReference>
<comment type="similarity">
    <text evidence="1 5">Belongs to the bacterial ribosomal protein bL27 family.</text>
</comment>
<name>A0A2H0YRN2_9BACT</name>
<feature type="region of interest" description="Disordered" evidence="6">
    <location>
        <begin position="1"/>
        <end position="26"/>
    </location>
</feature>
<dbReference type="EMBL" id="PEXV01000146">
    <property type="protein sequence ID" value="PIS41157.1"/>
    <property type="molecule type" value="Genomic_DNA"/>
</dbReference>
<evidence type="ECO:0000256" key="3">
    <source>
        <dbReference type="ARBA" id="ARBA00023274"/>
    </source>
</evidence>
<comment type="caution">
    <text evidence="7">The sequence shown here is derived from an EMBL/GenBank/DDBJ whole genome shotgun (WGS) entry which is preliminary data.</text>
</comment>
<dbReference type="InterPro" id="IPR001684">
    <property type="entry name" value="Ribosomal_bL27"/>
</dbReference>
<proteinExistence type="inferred from homology"/>
<evidence type="ECO:0000256" key="5">
    <source>
        <dbReference type="HAMAP-Rule" id="MF_00539"/>
    </source>
</evidence>
<organism evidence="7 8">
    <name type="scientific">Candidatus Kerfeldbacteria bacterium CG08_land_8_20_14_0_20_42_7</name>
    <dbReference type="NCBI Taxonomy" id="2014245"/>
    <lineage>
        <taxon>Bacteria</taxon>
        <taxon>Candidatus Kerfeldiibacteriota</taxon>
    </lineage>
</organism>
<evidence type="ECO:0000256" key="6">
    <source>
        <dbReference type="SAM" id="MobiDB-lite"/>
    </source>
</evidence>
<evidence type="ECO:0000313" key="7">
    <source>
        <dbReference type="EMBL" id="PIS41157.1"/>
    </source>
</evidence>
<protein>
    <recommendedName>
        <fullName evidence="4 5">Large ribosomal subunit protein bL27</fullName>
    </recommendedName>
</protein>
<dbReference type="Proteomes" id="UP000228711">
    <property type="component" value="Unassembled WGS sequence"/>
</dbReference>
<dbReference type="InterPro" id="IPR018261">
    <property type="entry name" value="Ribosomal_bL27_CS"/>
</dbReference>
<dbReference type="GO" id="GO:0006412">
    <property type="term" value="P:translation"/>
    <property type="evidence" value="ECO:0007669"/>
    <property type="project" value="UniProtKB-UniRule"/>
</dbReference>
<keyword evidence="2 5" id="KW-0689">Ribosomal protein</keyword>
<gene>
    <name evidence="5" type="primary">rpmA</name>
    <name evidence="7" type="ORF">COT25_04595</name>
</gene>
<sequence>MAHVKGAGTTKLGRDSRSQRLGLKKADGQTVRAGGIIIRQRGVKYRPGLNVGRGGDDTLFALKDGVVKFARKSIIRFTGAKKEAVFVNVRPAK</sequence>
<keyword evidence="3 5" id="KW-0687">Ribonucleoprotein</keyword>
<dbReference type="GO" id="GO:0022625">
    <property type="term" value="C:cytosolic large ribosomal subunit"/>
    <property type="evidence" value="ECO:0007669"/>
    <property type="project" value="TreeGrafter"/>
</dbReference>
<dbReference type="NCBIfam" id="TIGR00062">
    <property type="entry name" value="L27"/>
    <property type="match status" value="1"/>
</dbReference>
<dbReference type="PANTHER" id="PTHR15893">
    <property type="entry name" value="RIBOSOMAL PROTEIN L27"/>
    <property type="match status" value="1"/>
</dbReference>
<dbReference type="GO" id="GO:0003735">
    <property type="term" value="F:structural constituent of ribosome"/>
    <property type="evidence" value="ECO:0007669"/>
    <property type="project" value="InterPro"/>
</dbReference>
<dbReference type="PANTHER" id="PTHR15893:SF0">
    <property type="entry name" value="LARGE RIBOSOMAL SUBUNIT PROTEIN BL27M"/>
    <property type="match status" value="1"/>
</dbReference>
<dbReference type="PRINTS" id="PR00063">
    <property type="entry name" value="RIBOSOMALL27"/>
</dbReference>
<dbReference type="SUPFAM" id="SSF110324">
    <property type="entry name" value="Ribosomal L27 protein-like"/>
    <property type="match status" value="1"/>
</dbReference>
<evidence type="ECO:0000256" key="4">
    <source>
        <dbReference type="ARBA" id="ARBA00035175"/>
    </source>
</evidence>
<dbReference type="Pfam" id="PF01016">
    <property type="entry name" value="Ribosomal_L27"/>
    <property type="match status" value="1"/>
</dbReference>
<dbReference type="Gene3D" id="2.40.50.100">
    <property type="match status" value="1"/>
</dbReference>
<accession>A0A2H0YRN2</accession>
<evidence type="ECO:0000256" key="1">
    <source>
        <dbReference type="ARBA" id="ARBA00010797"/>
    </source>
</evidence>
<dbReference type="AlphaFoldDB" id="A0A2H0YRN2"/>
<dbReference type="PROSITE" id="PS00831">
    <property type="entry name" value="RIBOSOMAL_L27"/>
    <property type="match status" value="1"/>
</dbReference>
<evidence type="ECO:0000256" key="2">
    <source>
        <dbReference type="ARBA" id="ARBA00022980"/>
    </source>
</evidence>